<dbReference type="FunFam" id="3.60.20.10:FF:000002">
    <property type="entry name" value="ATP-dependent protease subunit HslV"/>
    <property type="match status" value="1"/>
</dbReference>
<comment type="activity regulation">
    <text evidence="14">Allosterically activated by HslU binding.</text>
</comment>
<dbReference type="PIRSF" id="PIRSF039093">
    <property type="entry name" value="HslV"/>
    <property type="match status" value="1"/>
</dbReference>
<feature type="binding site" evidence="14">
    <location>
        <position position="173"/>
    </location>
    <ligand>
        <name>Na(+)</name>
        <dbReference type="ChEBI" id="CHEBI:29101"/>
    </ligand>
</feature>
<dbReference type="SUPFAM" id="SSF56235">
    <property type="entry name" value="N-terminal nucleophile aminohydrolases (Ntn hydrolases)"/>
    <property type="match status" value="1"/>
</dbReference>
<name>A0A7V4U2S3_CALAY</name>
<keyword evidence="7 14" id="KW-0479">Metal-binding</keyword>
<evidence type="ECO:0000256" key="3">
    <source>
        <dbReference type="ARBA" id="ARBA00022490"/>
    </source>
</evidence>
<evidence type="ECO:0000256" key="7">
    <source>
        <dbReference type="ARBA" id="ARBA00022723"/>
    </source>
</evidence>
<comment type="function">
    <text evidence="14">Protease subunit of a proteasome-like degradation complex believed to be a general protein degrading machinery.</text>
</comment>
<keyword evidence="8 14" id="KW-0378">Hydrolase</keyword>
<feature type="binding site" evidence="14">
    <location>
        <position position="170"/>
    </location>
    <ligand>
        <name>Na(+)</name>
        <dbReference type="ChEBI" id="CHEBI:29101"/>
    </ligand>
</feature>
<evidence type="ECO:0000256" key="4">
    <source>
        <dbReference type="ARBA" id="ARBA00022533"/>
    </source>
</evidence>
<evidence type="ECO:0000256" key="1">
    <source>
        <dbReference type="ARBA" id="ARBA00004496"/>
    </source>
</evidence>
<feature type="binding site" evidence="14">
    <location>
        <position position="167"/>
    </location>
    <ligand>
        <name>Na(+)</name>
        <dbReference type="ChEBI" id="CHEBI:29101"/>
    </ligand>
</feature>
<dbReference type="PANTHER" id="PTHR32194">
    <property type="entry name" value="METALLOPROTEASE TLDD"/>
    <property type="match status" value="1"/>
</dbReference>
<comment type="similarity">
    <text evidence="2 14">Belongs to the peptidase T1B family. HslV subfamily.</text>
</comment>
<feature type="active site" evidence="14">
    <location>
        <position position="12"/>
    </location>
</feature>
<dbReference type="InterPro" id="IPR001353">
    <property type="entry name" value="Proteasome_sua/b"/>
</dbReference>
<evidence type="ECO:0000256" key="12">
    <source>
        <dbReference type="ARBA" id="ARBA00066335"/>
    </source>
</evidence>
<dbReference type="PROSITE" id="PS51476">
    <property type="entry name" value="PROTEASOME_BETA_2"/>
    <property type="match status" value="1"/>
</dbReference>
<dbReference type="InterPro" id="IPR029055">
    <property type="entry name" value="Ntn_hydrolases_N"/>
</dbReference>
<dbReference type="GO" id="GO:0051603">
    <property type="term" value="P:proteolysis involved in protein catabolic process"/>
    <property type="evidence" value="ECO:0007669"/>
    <property type="project" value="InterPro"/>
</dbReference>
<evidence type="ECO:0000256" key="8">
    <source>
        <dbReference type="ARBA" id="ARBA00022801"/>
    </source>
</evidence>
<dbReference type="GO" id="GO:0005839">
    <property type="term" value="C:proteasome core complex"/>
    <property type="evidence" value="ECO:0007669"/>
    <property type="project" value="InterPro"/>
</dbReference>
<dbReference type="GO" id="GO:0004298">
    <property type="term" value="F:threonine-type endopeptidase activity"/>
    <property type="evidence" value="ECO:0007669"/>
    <property type="project" value="UniProtKB-KW"/>
</dbReference>
<dbReference type="NCBIfam" id="NF003964">
    <property type="entry name" value="PRK05456.1"/>
    <property type="match status" value="1"/>
</dbReference>
<dbReference type="Gene3D" id="3.60.20.10">
    <property type="entry name" value="Glutamine Phosphoribosylpyrophosphate, subunit 1, domain 1"/>
    <property type="match status" value="1"/>
</dbReference>
<gene>
    <name evidence="14 15" type="primary">hslV</name>
    <name evidence="15" type="ORF">ENK44_12940</name>
</gene>
<keyword evidence="6 14" id="KW-0888">Threonine protease</keyword>
<keyword evidence="3 14" id="KW-0963">Cytoplasm</keyword>
<keyword evidence="5 14" id="KW-0645">Protease</keyword>
<dbReference type="EC" id="3.4.25.2" evidence="12 14"/>
<dbReference type="GO" id="GO:0046872">
    <property type="term" value="F:metal ion binding"/>
    <property type="evidence" value="ECO:0007669"/>
    <property type="project" value="UniProtKB-KW"/>
</dbReference>
<dbReference type="PANTHER" id="PTHR32194:SF0">
    <property type="entry name" value="ATP-DEPENDENT PROTEASE SUBUNIT HSLV"/>
    <property type="match status" value="1"/>
</dbReference>
<dbReference type="AlphaFoldDB" id="A0A7V4U2S3"/>
<protein>
    <recommendedName>
        <fullName evidence="13 14">ATP-dependent protease subunit HslV</fullName>
        <ecNumber evidence="12 14">3.4.25.2</ecNumber>
    </recommendedName>
</protein>
<dbReference type="InterPro" id="IPR022281">
    <property type="entry name" value="ATP-dep_Prtase_HsIV_su"/>
</dbReference>
<evidence type="ECO:0000313" key="15">
    <source>
        <dbReference type="EMBL" id="HGY56608.1"/>
    </source>
</evidence>
<proteinExistence type="inferred from homology"/>
<comment type="subunit">
    <text evidence="11 14">A double ring-shaped homohexamer of HslV is capped on each side by a ring-shaped HslU homohexamer. The assembly of the HslU/HslV complex is dependent on binding of ATP.</text>
</comment>
<dbReference type="Pfam" id="PF00227">
    <property type="entry name" value="Proteasome"/>
    <property type="match status" value="1"/>
</dbReference>
<evidence type="ECO:0000256" key="6">
    <source>
        <dbReference type="ARBA" id="ARBA00022698"/>
    </source>
</evidence>
<dbReference type="HAMAP" id="MF_00248">
    <property type="entry name" value="HslV"/>
    <property type="match status" value="1"/>
</dbReference>
<accession>A0A7V4U2S3</accession>
<dbReference type="Proteomes" id="UP000885779">
    <property type="component" value="Unassembled WGS sequence"/>
</dbReference>
<comment type="caution">
    <text evidence="15">The sequence shown here is derived from an EMBL/GenBank/DDBJ whole genome shotgun (WGS) entry which is preliminary data.</text>
</comment>
<evidence type="ECO:0000256" key="5">
    <source>
        <dbReference type="ARBA" id="ARBA00022670"/>
    </source>
</evidence>
<evidence type="ECO:0000256" key="10">
    <source>
        <dbReference type="ARBA" id="ARBA00052385"/>
    </source>
</evidence>
<reference evidence="15" key="1">
    <citation type="journal article" date="2020" name="mSystems">
        <title>Genome- and Community-Level Interaction Insights into Carbon Utilization and Element Cycling Functions of Hydrothermarchaeota in Hydrothermal Sediment.</title>
        <authorList>
            <person name="Zhou Z."/>
            <person name="Liu Y."/>
            <person name="Xu W."/>
            <person name="Pan J."/>
            <person name="Luo Z.H."/>
            <person name="Li M."/>
        </authorList>
    </citation>
    <scope>NUCLEOTIDE SEQUENCE [LARGE SCALE GENOMIC DNA]</scope>
    <source>
        <strain evidence="15">HyVt-577</strain>
    </source>
</reference>
<keyword evidence="9 14" id="KW-0915">Sodium</keyword>
<evidence type="ECO:0000256" key="13">
    <source>
        <dbReference type="ARBA" id="ARBA00074399"/>
    </source>
</evidence>
<dbReference type="NCBIfam" id="TIGR03692">
    <property type="entry name" value="ATP_dep_HslV"/>
    <property type="match status" value="1"/>
</dbReference>
<dbReference type="InterPro" id="IPR023333">
    <property type="entry name" value="Proteasome_suB-type"/>
</dbReference>
<organism evidence="15">
    <name type="scientific">Caldithrix abyssi</name>
    <dbReference type="NCBI Taxonomy" id="187145"/>
    <lineage>
        <taxon>Bacteria</taxon>
        <taxon>Pseudomonadati</taxon>
        <taxon>Calditrichota</taxon>
        <taxon>Calditrichia</taxon>
        <taxon>Calditrichales</taxon>
        <taxon>Calditrichaceae</taxon>
        <taxon>Caldithrix</taxon>
    </lineage>
</organism>
<evidence type="ECO:0000256" key="2">
    <source>
        <dbReference type="ARBA" id="ARBA00006053"/>
    </source>
</evidence>
<dbReference type="CDD" id="cd01913">
    <property type="entry name" value="protease_HslV"/>
    <property type="match status" value="1"/>
</dbReference>
<dbReference type="EMBL" id="DRQG01000117">
    <property type="protein sequence ID" value="HGY56608.1"/>
    <property type="molecule type" value="Genomic_DNA"/>
</dbReference>
<sequence length="183" mass="19971">MNHTQSSTIHATTIIGIRHNGQVAIAGDGQVTMGNTIMKHSAVKLRRLYNNRIIAGFAGAAADAFTLFERFEEKLERYSGNLPKSSVELAKDWRSDRYLRRLEALLVVMDKENVFIISGTGDIIEPDDGIAAIGSGGPYALAAARSLIKYSRLSSAEIAKEALQTAADICIYTNSNIRVEVLE</sequence>
<dbReference type="GO" id="GO:0009376">
    <property type="term" value="C:HslUV protease complex"/>
    <property type="evidence" value="ECO:0007669"/>
    <property type="project" value="UniProtKB-UniRule"/>
</dbReference>
<comment type="subcellular location">
    <subcellularLocation>
        <location evidence="1 14">Cytoplasm</location>
    </subcellularLocation>
</comment>
<evidence type="ECO:0000256" key="9">
    <source>
        <dbReference type="ARBA" id="ARBA00023053"/>
    </source>
</evidence>
<evidence type="ECO:0000256" key="11">
    <source>
        <dbReference type="ARBA" id="ARBA00064434"/>
    </source>
</evidence>
<comment type="catalytic activity">
    <reaction evidence="10 14">
        <text>ATP-dependent cleavage of peptide bonds with broad specificity.</text>
        <dbReference type="EC" id="3.4.25.2"/>
    </reaction>
</comment>
<evidence type="ECO:0000256" key="14">
    <source>
        <dbReference type="HAMAP-Rule" id="MF_00248"/>
    </source>
</evidence>
<keyword evidence="4 14" id="KW-0021">Allosteric enzyme</keyword>